<dbReference type="Proteomes" id="UP001500831">
    <property type="component" value="Unassembled WGS sequence"/>
</dbReference>
<accession>A0ABP6IMX8</accession>
<sequence length="67" mass="6846">MTELTTTNGNGPGSGSAPRILADEELVILPNEHRFGVPATVKRSGKGHATEAAVAGLPLMAERPVPG</sequence>
<dbReference type="RefSeq" id="WP_344978781.1">
    <property type="nucleotide sequence ID" value="NZ_BAAAVI010000057.1"/>
</dbReference>
<name>A0ABP6IMX8_9ACTN</name>
<protein>
    <submittedName>
        <fullName evidence="1">Uncharacterized protein</fullName>
    </submittedName>
</protein>
<evidence type="ECO:0000313" key="1">
    <source>
        <dbReference type="EMBL" id="GAA2896130.1"/>
    </source>
</evidence>
<organism evidence="1 2">
    <name type="scientific">Streptosporangium fragile</name>
    <dbReference type="NCBI Taxonomy" id="46186"/>
    <lineage>
        <taxon>Bacteria</taxon>
        <taxon>Bacillati</taxon>
        <taxon>Actinomycetota</taxon>
        <taxon>Actinomycetes</taxon>
        <taxon>Streptosporangiales</taxon>
        <taxon>Streptosporangiaceae</taxon>
        <taxon>Streptosporangium</taxon>
    </lineage>
</organism>
<reference evidence="2" key="1">
    <citation type="journal article" date="2019" name="Int. J. Syst. Evol. Microbiol.">
        <title>The Global Catalogue of Microorganisms (GCM) 10K type strain sequencing project: providing services to taxonomists for standard genome sequencing and annotation.</title>
        <authorList>
            <consortium name="The Broad Institute Genomics Platform"/>
            <consortium name="The Broad Institute Genome Sequencing Center for Infectious Disease"/>
            <person name="Wu L."/>
            <person name="Ma J."/>
        </authorList>
    </citation>
    <scope>NUCLEOTIDE SEQUENCE [LARGE SCALE GENOMIC DNA]</scope>
    <source>
        <strain evidence="2">JCM 6242</strain>
    </source>
</reference>
<comment type="caution">
    <text evidence="1">The sequence shown here is derived from an EMBL/GenBank/DDBJ whole genome shotgun (WGS) entry which is preliminary data.</text>
</comment>
<keyword evidence="2" id="KW-1185">Reference proteome</keyword>
<evidence type="ECO:0000313" key="2">
    <source>
        <dbReference type="Proteomes" id="UP001500831"/>
    </source>
</evidence>
<dbReference type="EMBL" id="BAAAVI010000057">
    <property type="protein sequence ID" value="GAA2896130.1"/>
    <property type="molecule type" value="Genomic_DNA"/>
</dbReference>
<gene>
    <name evidence="1" type="ORF">GCM10010517_61060</name>
</gene>
<proteinExistence type="predicted"/>